<feature type="region of interest" description="Disordered" evidence="1">
    <location>
        <begin position="319"/>
        <end position="339"/>
    </location>
</feature>
<keyword evidence="3" id="KW-1185">Reference proteome</keyword>
<organism evidence="2 3">
    <name type="scientific">Pandoravirus salinus</name>
    <dbReference type="NCBI Taxonomy" id="1349410"/>
    <lineage>
        <taxon>Viruses</taxon>
        <taxon>Pandoravirus</taxon>
    </lineage>
</organism>
<dbReference type="EMBL" id="KC977571">
    <property type="protein sequence ID" value="AGO85541.1"/>
    <property type="molecule type" value="Genomic_DNA"/>
</dbReference>
<protein>
    <recommendedName>
        <fullName evidence="4">Ankyrin repeat domain containing protein</fullName>
    </recommendedName>
</protein>
<evidence type="ECO:0000313" key="2">
    <source>
        <dbReference type="EMBL" id="AGO85541.1"/>
    </source>
</evidence>
<evidence type="ECO:0008006" key="4">
    <source>
        <dbReference type="Google" id="ProtNLM"/>
    </source>
</evidence>
<sequence>MNAGDLSVDMLPPEVLEMILRSAGPFATARAARASHHLSQVAQGAAQQESKVTARELCDDYDSCLKEFLLAAAEDDADTVEYIIGSGVIDPRQPVITSVAALPPPPSNPYREGVIRFRDSPPQEVDTYALLRTAPPTAEGWTPLAVAAAYGAPAVIARLASIGVRPQPTVETLINGLLHRGWELFSAAPVIRGVTALTETYPRTFPLAPEDENPLTALREFAVKRGSTGRGILIRLAITPDRGAADAVALFDSDALPIARALLRAGYSPDERGQPAVGSRGRPASEMDLARQQLRETESPTALMFERQQEILRQSGQFDLRGPPQRAPSSSASWTFTSNGAVASRRPPARRAFCPAWMPWNGRDRSRLCAVALATTVAMMAITQWRPPQLGKKKKNRIK</sequence>
<evidence type="ECO:0000256" key="1">
    <source>
        <dbReference type="SAM" id="MobiDB-lite"/>
    </source>
</evidence>
<proteinExistence type="predicted"/>
<feature type="compositionally biased region" description="Polar residues" evidence="1">
    <location>
        <begin position="327"/>
        <end position="339"/>
    </location>
</feature>
<dbReference type="Proteomes" id="UP000204584">
    <property type="component" value="Segment"/>
</dbReference>
<evidence type="ECO:0000313" key="3">
    <source>
        <dbReference type="Proteomes" id="UP000204584"/>
    </source>
</evidence>
<accession>S4W178</accession>
<dbReference type="KEGG" id="vg:16607328"/>
<name>S4W178_9VIRU</name>
<dbReference type="RefSeq" id="YP_008438620.1">
    <property type="nucleotide sequence ID" value="NC_022098.1"/>
</dbReference>
<dbReference type="GeneID" id="16607328"/>
<reference evidence="2 3" key="1">
    <citation type="journal article" date="2013" name="Science">
        <title>Pandoraviruses: amoeba viruses with genomes up to 2.5 Mb reaching that of parasitic eukaryotes.</title>
        <authorList>
            <person name="Philippe N."/>
            <person name="Legendre M."/>
            <person name="Doutre G."/>
            <person name="Coute Y."/>
            <person name="Poirot O."/>
            <person name="Lescot M."/>
            <person name="Arslan D."/>
            <person name="Seltzer V."/>
            <person name="Bertaux L."/>
            <person name="Bruley C."/>
            <person name="Garin J."/>
            <person name="Claverie J.M."/>
            <person name="Abergel C."/>
        </authorList>
    </citation>
    <scope>NUCLEOTIDE SEQUENCE [LARGE SCALE GENOMIC DNA]</scope>
</reference>
<gene>
    <name evidence="2" type="ORF">psal_cds_1226</name>
</gene>